<evidence type="ECO:0000256" key="3">
    <source>
        <dbReference type="ARBA" id="ARBA00012485"/>
    </source>
</evidence>
<dbReference type="SMART" id="SM00119">
    <property type="entry name" value="HECTc"/>
    <property type="match status" value="1"/>
</dbReference>
<dbReference type="SUPFAM" id="SSF56204">
    <property type="entry name" value="Hect, E3 ligase catalytic domain"/>
    <property type="match status" value="1"/>
</dbReference>
<dbReference type="InterPro" id="IPR035983">
    <property type="entry name" value="Hect_E3_ubiquitin_ligase"/>
</dbReference>
<feature type="chain" id="PRO_5043853349" description="HECT-type E3 ubiquitin transferase" evidence="11">
    <location>
        <begin position="27"/>
        <end position="607"/>
    </location>
</feature>
<dbReference type="GO" id="GO:0016567">
    <property type="term" value="P:protein ubiquitination"/>
    <property type="evidence" value="ECO:0007669"/>
    <property type="project" value="TreeGrafter"/>
</dbReference>
<accession>A0AAV2Z7F8</accession>
<dbReference type="Pfam" id="PF00632">
    <property type="entry name" value="HECT"/>
    <property type="match status" value="1"/>
</dbReference>
<organism evidence="14 15">
    <name type="scientific">Lagenidium giganteum</name>
    <dbReference type="NCBI Taxonomy" id="4803"/>
    <lineage>
        <taxon>Eukaryota</taxon>
        <taxon>Sar</taxon>
        <taxon>Stramenopiles</taxon>
        <taxon>Oomycota</taxon>
        <taxon>Peronosporomycetes</taxon>
        <taxon>Pythiales</taxon>
        <taxon>Pythiaceae</taxon>
    </lineage>
</organism>
<evidence type="ECO:0000259" key="12">
    <source>
        <dbReference type="PROSITE" id="PS50199"/>
    </source>
</evidence>
<dbReference type="FunFam" id="3.30.2410.10:FF:000009">
    <property type="entry name" value="Probable E3 ubiquitin-protein ligase HECTD2"/>
    <property type="match status" value="1"/>
</dbReference>
<dbReference type="InterPro" id="IPR000569">
    <property type="entry name" value="HECT_dom"/>
</dbReference>
<evidence type="ECO:0000256" key="2">
    <source>
        <dbReference type="ARBA" id="ARBA00004906"/>
    </source>
</evidence>
<dbReference type="InterPro" id="IPR050409">
    <property type="entry name" value="E3_ubiq-protein_ligase"/>
</dbReference>
<dbReference type="PROSITE" id="PS01358">
    <property type="entry name" value="ZF_RANBP2_1"/>
    <property type="match status" value="1"/>
</dbReference>
<comment type="caution">
    <text evidence="14">The sequence shown here is derived from an EMBL/GenBank/DDBJ whole genome shotgun (WGS) entry which is preliminary data.</text>
</comment>
<comment type="catalytic activity">
    <reaction evidence="1">
        <text>S-ubiquitinyl-[E2 ubiquitin-conjugating enzyme]-L-cysteine + [acceptor protein]-L-lysine = [E2 ubiquitin-conjugating enzyme]-L-cysteine + N(6)-ubiquitinyl-[acceptor protein]-L-lysine.</text>
        <dbReference type="EC" id="2.3.2.26"/>
    </reaction>
</comment>
<dbReference type="GO" id="GO:0008270">
    <property type="term" value="F:zinc ion binding"/>
    <property type="evidence" value="ECO:0007669"/>
    <property type="project" value="UniProtKB-KW"/>
</dbReference>
<evidence type="ECO:0000256" key="4">
    <source>
        <dbReference type="ARBA" id="ARBA00022679"/>
    </source>
</evidence>
<evidence type="ECO:0000256" key="11">
    <source>
        <dbReference type="SAM" id="SignalP"/>
    </source>
</evidence>
<gene>
    <name evidence="14" type="ORF">N0F65_011655</name>
</gene>
<protein>
    <recommendedName>
        <fullName evidence="3">HECT-type E3 ubiquitin transferase</fullName>
        <ecNumber evidence="3">2.3.2.26</ecNumber>
    </recommendedName>
</protein>
<dbReference type="PROSITE" id="PS50199">
    <property type="entry name" value="ZF_RANBP2_2"/>
    <property type="match status" value="1"/>
</dbReference>
<evidence type="ECO:0000259" key="13">
    <source>
        <dbReference type="PROSITE" id="PS50237"/>
    </source>
</evidence>
<feature type="signal peptide" evidence="11">
    <location>
        <begin position="1"/>
        <end position="26"/>
    </location>
</feature>
<feature type="active site" description="Glycyl thioester intermediate" evidence="9">
    <location>
        <position position="575"/>
    </location>
</feature>
<name>A0AAV2Z7F8_9STRA</name>
<dbReference type="Proteomes" id="UP001146120">
    <property type="component" value="Unassembled WGS sequence"/>
</dbReference>
<comment type="pathway">
    <text evidence="2">Protein modification; protein ubiquitination.</text>
</comment>
<sequence>MTLIMASIGALVVVLIALAWRGGVSCFCSRATRRPPRHRHRTLLQRSPSSLEWLCSVCFHKNQQTRQTCILCGSSPNDVHVVIPSDPSASALTDQCNDSFMLIETPRSKCVASSEPANVNDRQCVALERHEWKRYLQIDSIRWIRVPFDAVNCHESLRGTIVSERTLRKIQRKDGEDALAATNFDPAYCCAHEESSTLRWIPAEDYRIPVKAYVCHKDIERASSRPFSDKIQWFYSYELKYSIPPLDGDHTIRVHREHVLKQSVEILLTAPPETLRRNLRVTFMDEPGIDAGGILREWVHLVCKHLFAEELGIFQRTNTTHGCGYWINPDASKVCRNHVQFLSFFGKLIGKALLDGLILDVRLCSPLLKQLLGYPLGLHDVRFLDERIHKSLVWVLQTPDISSLDITFQWENVELIPGGANIPITDDNKHLFIVKVVHHLLFSSVEKELGCILDGLRTVIPDTTLHIFDYQELDLLLSGQPTVDVDDWRKHTSVQFTGQHKDLEKEIIEWFWEVVEAFSQDQRCRLLQYVTGSCGVPAEGFQGLTGINGDLQSFTIQLVEMSPCAYAMLPYASTCMNRLDLPLYGSRQELEENLTLARNDFADDDMK</sequence>
<reference evidence="14" key="2">
    <citation type="journal article" date="2023" name="Microbiol Resour">
        <title>Decontamination and Annotation of the Draft Genome Sequence of the Oomycete Lagenidium giganteum ARSEF 373.</title>
        <authorList>
            <person name="Morgan W.R."/>
            <person name="Tartar A."/>
        </authorList>
    </citation>
    <scope>NUCLEOTIDE SEQUENCE</scope>
    <source>
        <strain evidence="14">ARSEF 373</strain>
    </source>
</reference>
<dbReference type="PROSITE" id="PS50237">
    <property type="entry name" value="HECT"/>
    <property type="match status" value="1"/>
</dbReference>
<dbReference type="InterPro" id="IPR001876">
    <property type="entry name" value="Znf_RanBP2"/>
</dbReference>
<dbReference type="Gene3D" id="3.90.1750.10">
    <property type="entry name" value="Hect, E3 ligase catalytic domains"/>
    <property type="match status" value="1"/>
</dbReference>
<reference evidence="14" key="1">
    <citation type="submission" date="2022-11" db="EMBL/GenBank/DDBJ databases">
        <authorList>
            <person name="Morgan W.R."/>
            <person name="Tartar A."/>
        </authorList>
    </citation>
    <scope>NUCLEOTIDE SEQUENCE</scope>
    <source>
        <strain evidence="14">ARSEF 373</strain>
    </source>
</reference>
<keyword evidence="4" id="KW-0808">Transferase</keyword>
<evidence type="ECO:0000256" key="10">
    <source>
        <dbReference type="PROSITE-ProRule" id="PRU00322"/>
    </source>
</evidence>
<keyword evidence="5" id="KW-0479">Metal-binding</keyword>
<proteinExistence type="predicted"/>
<evidence type="ECO:0000256" key="8">
    <source>
        <dbReference type="ARBA" id="ARBA00022833"/>
    </source>
</evidence>
<dbReference type="GO" id="GO:0061630">
    <property type="term" value="F:ubiquitin protein ligase activity"/>
    <property type="evidence" value="ECO:0007669"/>
    <property type="project" value="UniProtKB-EC"/>
</dbReference>
<keyword evidence="11" id="KW-0732">Signal</keyword>
<evidence type="ECO:0000313" key="15">
    <source>
        <dbReference type="Proteomes" id="UP001146120"/>
    </source>
</evidence>
<dbReference type="EC" id="2.3.2.26" evidence="3"/>
<keyword evidence="7 9" id="KW-0833">Ubl conjugation pathway</keyword>
<evidence type="ECO:0000256" key="7">
    <source>
        <dbReference type="ARBA" id="ARBA00022786"/>
    </source>
</evidence>
<feature type="domain" description="HECT" evidence="13">
    <location>
        <begin position="271"/>
        <end position="607"/>
    </location>
</feature>
<dbReference type="PANTHER" id="PTHR11254">
    <property type="entry name" value="HECT DOMAIN UBIQUITIN-PROTEIN LIGASE"/>
    <property type="match status" value="1"/>
</dbReference>
<evidence type="ECO:0000256" key="9">
    <source>
        <dbReference type="PROSITE-ProRule" id="PRU00104"/>
    </source>
</evidence>
<dbReference type="GO" id="GO:0005737">
    <property type="term" value="C:cytoplasm"/>
    <property type="evidence" value="ECO:0007669"/>
    <property type="project" value="TreeGrafter"/>
</dbReference>
<feature type="domain" description="RanBP2-type" evidence="12">
    <location>
        <begin position="48"/>
        <end position="78"/>
    </location>
</feature>
<keyword evidence="6 10" id="KW-0863">Zinc-finger</keyword>
<dbReference type="EMBL" id="DAKRPA010000021">
    <property type="protein sequence ID" value="DBA03296.1"/>
    <property type="molecule type" value="Genomic_DNA"/>
</dbReference>
<dbReference type="Gene3D" id="3.30.2410.10">
    <property type="entry name" value="Hect, E3 ligase catalytic domain"/>
    <property type="match status" value="1"/>
</dbReference>
<dbReference type="PANTHER" id="PTHR11254:SF440">
    <property type="entry name" value="E3 UBIQUITIN-PROTEIN LIGASE NEDD-4"/>
    <property type="match status" value="1"/>
</dbReference>
<evidence type="ECO:0000256" key="1">
    <source>
        <dbReference type="ARBA" id="ARBA00000885"/>
    </source>
</evidence>
<dbReference type="CDD" id="cd00078">
    <property type="entry name" value="HECTc"/>
    <property type="match status" value="1"/>
</dbReference>
<keyword evidence="8" id="KW-0862">Zinc</keyword>
<evidence type="ECO:0000256" key="5">
    <source>
        <dbReference type="ARBA" id="ARBA00022723"/>
    </source>
</evidence>
<evidence type="ECO:0000313" key="14">
    <source>
        <dbReference type="EMBL" id="DBA03296.1"/>
    </source>
</evidence>
<evidence type="ECO:0000256" key="6">
    <source>
        <dbReference type="ARBA" id="ARBA00022771"/>
    </source>
</evidence>
<dbReference type="AlphaFoldDB" id="A0AAV2Z7F8"/>
<keyword evidence="15" id="KW-1185">Reference proteome</keyword>
<dbReference type="GO" id="GO:0006511">
    <property type="term" value="P:ubiquitin-dependent protein catabolic process"/>
    <property type="evidence" value="ECO:0007669"/>
    <property type="project" value="TreeGrafter"/>
</dbReference>
<dbReference type="Gene3D" id="3.30.2160.10">
    <property type="entry name" value="Hect, E3 ligase catalytic domain"/>
    <property type="match status" value="1"/>
</dbReference>